<name>A0A9B0WR32_CHRAS</name>
<evidence type="ECO:0000259" key="7">
    <source>
        <dbReference type="Pfam" id="PF00061"/>
    </source>
</evidence>
<comment type="subcellular location">
    <subcellularLocation>
        <location evidence="1">Secreted</location>
    </subcellularLocation>
</comment>
<evidence type="ECO:0000256" key="5">
    <source>
        <dbReference type="RuleBase" id="RU003695"/>
    </source>
</evidence>
<dbReference type="OrthoDB" id="9835883at2759"/>
<evidence type="ECO:0000256" key="4">
    <source>
        <dbReference type="ARBA" id="ARBA00023157"/>
    </source>
</evidence>
<dbReference type="GeneID" id="102830350"/>
<keyword evidence="4" id="KW-1015">Disulfide bond</keyword>
<dbReference type="InterPro" id="IPR002447">
    <property type="entry name" value="Blactoglobulin"/>
</dbReference>
<keyword evidence="3" id="KW-0964">Secreted</keyword>
<proteinExistence type="inferred from homology"/>
<dbReference type="Proteomes" id="UP000504623">
    <property type="component" value="Unplaced"/>
</dbReference>
<gene>
    <name evidence="9" type="primary">LOC102830350</name>
</gene>
<feature type="signal peptide" evidence="6">
    <location>
        <begin position="1"/>
        <end position="18"/>
    </location>
</feature>
<reference evidence="9" key="1">
    <citation type="submission" date="2025-08" db="UniProtKB">
        <authorList>
            <consortium name="RefSeq"/>
        </authorList>
    </citation>
    <scope>IDENTIFICATION</scope>
    <source>
        <tissue evidence="9">Spleen</tissue>
    </source>
</reference>
<dbReference type="PROSITE" id="PS00213">
    <property type="entry name" value="LIPOCALIN"/>
    <property type="match status" value="2"/>
</dbReference>
<keyword evidence="8" id="KW-1185">Reference proteome</keyword>
<evidence type="ECO:0000256" key="2">
    <source>
        <dbReference type="ARBA" id="ARBA00006889"/>
    </source>
</evidence>
<dbReference type="AlphaFoldDB" id="A0A9B0WR32"/>
<dbReference type="GO" id="GO:0005576">
    <property type="term" value="C:extracellular region"/>
    <property type="evidence" value="ECO:0007669"/>
    <property type="project" value="UniProtKB-SubCell"/>
</dbReference>
<dbReference type="Pfam" id="PF00061">
    <property type="entry name" value="Lipocalin"/>
    <property type="match status" value="2"/>
</dbReference>
<sequence>MKCLLLALGLALVCSIHAIVPTMRNVDVQKLSGPWYTMMLVTNNRALLEKEDAPLRMSVKDVQPTPEGNMEIFLVKRENDRCVEKKIVAQKTEIPAEFNTRYLDENKMVVIDTDYSNFLVFCLENTIAPKQNVVCQCLARTQNADAKIVEKCNQVLKSLHLQNQFTLDLTQKEAQKHTSAATMKCLLLALGLALVCSIHAIVPTMSNVDVQKLSGPWYTVMLVTNNRALLEKEDAPLRMSVKDVQPTPEGNMEIFMVKRENDRCVEKKIVAQKTEIPAEFSTRYLDENKMFVIDTDYSNFLVFCLENTIAPKQNVVCQCLARTQNADAKVVEKCNQVLKSLHLQNQFILDFTQKEEQCRI</sequence>
<dbReference type="GO" id="GO:0036094">
    <property type="term" value="F:small molecule binding"/>
    <property type="evidence" value="ECO:0007669"/>
    <property type="project" value="InterPro"/>
</dbReference>
<keyword evidence="6" id="KW-0732">Signal</keyword>
<dbReference type="SUPFAM" id="SSF50814">
    <property type="entry name" value="Lipocalins"/>
    <property type="match status" value="2"/>
</dbReference>
<feature type="domain" description="Lipocalin/cytosolic fatty-acid binding" evidence="7">
    <location>
        <begin position="32"/>
        <end position="173"/>
    </location>
</feature>
<evidence type="ECO:0000313" key="9">
    <source>
        <dbReference type="RefSeq" id="XP_006863865.1"/>
    </source>
</evidence>
<dbReference type="InterPro" id="IPR000566">
    <property type="entry name" value="Lipocln_cytosolic_FA-bd_dom"/>
</dbReference>
<dbReference type="InterPro" id="IPR012674">
    <property type="entry name" value="Calycin"/>
</dbReference>
<comment type="similarity">
    <text evidence="2 5">Belongs to the calycin superfamily. Lipocalin family.</text>
</comment>
<feature type="domain" description="Lipocalin/cytosolic fatty-acid binding" evidence="7">
    <location>
        <begin position="214"/>
        <end position="355"/>
    </location>
</feature>
<feature type="chain" id="PRO_5039329879" evidence="6">
    <location>
        <begin position="19"/>
        <end position="360"/>
    </location>
</feature>
<dbReference type="InterPro" id="IPR002345">
    <property type="entry name" value="Lipocalin"/>
</dbReference>
<accession>A0A9B0WR32</accession>
<protein>
    <submittedName>
        <fullName evidence="9">Uncharacterized protein LOC102830350</fullName>
    </submittedName>
</protein>
<dbReference type="PANTHER" id="PTHR11430">
    <property type="entry name" value="LIPOCALIN"/>
    <property type="match status" value="1"/>
</dbReference>
<evidence type="ECO:0000256" key="3">
    <source>
        <dbReference type="ARBA" id="ARBA00022525"/>
    </source>
</evidence>
<evidence type="ECO:0000256" key="6">
    <source>
        <dbReference type="SAM" id="SignalP"/>
    </source>
</evidence>
<dbReference type="InterPro" id="IPR022272">
    <property type="entry name" value="Lipocalin_CS"/>
</dbReference>
<dbReference type="RefSeq" id="XP_006863865.1">
    <property type="nucleotide sequence ID" value="XM_006863803.1"/>
</dbReference>
<organism evidence="8 9">
    <name type="scientific">Chrysochloris asiatica</name>
    <name type="common">Cape golden mole</name>
    <dbReference type="NCBI Taxonomy" id="185453"/>
    <lineage>
        <taxon>Eukaryota</taxon>
        <taxon>Metazoa</taxon>
        <taxon>Chordata</taxon>
        <taxon>Craniata</taxon>
        <taxon>Vertebrata</taxon>
        <taxon>Euteleostomi</taxon>
        <taxon>Mammalia</taxon>
        <taxon>Eutheria</taxon>
        <taxon>Afrotheria</taxon>
        <taxon>Chrysochloridae</taxon>
        <taxon>Chrysochlorinae</taxon>
        <taxon>Chrysochloris</taxon>
    </lineage>
</organism>
<evidence type="ECO:0000313" key="8">
    <source>
        <dbReference type="Proteomes" id="UP000504623"/>
    </source>
</evidence>
<dbReference type="PRINTS" id="PR01172">
    <property type="entry name" value="BLCTOGLOBULN"/>
</dbReference>
<evidence type="ECO:0000256" key="1">
    <source>
        <dbReference type="ARBA" id="ARBA00004613"/>
    </source>
</evidence>
<dbReference type="Gene3D" id="2.40.128.20">
    <property type="match status" value="2"/>
</dbReference>
<dbReference type="PANTHER" id="PTHR11430:SF117">
    <property type="entry name" value="GLYCODELIN"/>
    <property type="match status" value="1"/>
</dbReference>